<proteinExistence type="predicted"/>
<gene>
    <name evidence="1" type="ORF">KSF_007560</name>
</gene>
<dbReference type="EMBL" id="BNJK01000001">
    <property type="protein sequence ID" value="GHO90708.1"/>
    <property type="molecule type" value="Genomic_DNA"/>
</dbReference>
<dbReference type="RefSeq" id="WP_220201655.1">
    <property type="nucleotide sequence ID" value="NZ_BNJK01000001.1"/>
</dbReference>
<dbReference type="Pfam" id="PF14388">
    <property type="entry name" value="DUF4419"/>
    <property type="match status" value="1"/>
</dbReference>
<comment type="caution">
    <text evidence="1">The sequence shown here is derived from an EMBL/GenBank/DDBJ whole genome shotgun (WGS) entry which is preliminary data.</text>
</comment>
<keyword evidence="2" id="KW-1185">Reference proteome</keyword>
<sequence length="362" mass="41032">MRTIVVPEVAALQQTMDSISNEPFIVNTISKTNGTNVKLRYLSRTQLTYSEKGAQSARSEQTPPPFSQLILTVHKAFSLHLPLSLSPELLWYVICYEVAIHIKENPAAYAHQFGANPQEKTTIEVRDDELCPDMDNNDWGQTLQRFNYALRQTLPSSTHRLFLPPFSTLTPEGEAVLLVSLMDQASAYYRYSVISLCGIPSVRLEGEAHDWEMLYKQAQALSQVFTGLRTYFQDLLPVLSNLRQATQGEAVPEEQFFWKSLYKLNNKSGGPYITGWITAFFAHTATKNGFARKEQCNWRALYDRPMGGFNMNQFPSHLSLVPFQWHYLERRFSMGFIAGILGSEYSDGFLVPQLGYGVAELG</sequence>
<dbReference type="InterPro" id="IPR025533">
    <property type="entry name" value="DUF4419"/>
</dbReference>
<dbReference type="PANTHER" id="PTHR31252">
    <property type="entry name" value="DUF4419 DOMAIN-CONTAINING PROTEIN"/>
    <property type="match status" value="1"/>
</dbReference>
<name>A0A8J3IBU4_9CHLR</name>
<accession>A0A8J3IBU4</accession>
<organism evidence="1 2">
    <name type="scientific">Reticulibacter mediterranei</name>
    <dbReference type="NCBI Taxonomy" id="2778369"/>
    <lineage>
        <taxon>Bacteria</taxon>
        <taxon>Bacillati</taxon>
        <taxon>Chloroflexota</taxon>
        <taxon>Ktedonobacteria</taxon>
        <taxon>Ktedonobacterales</taxon>
        <taxon>Reticulibacteraceae</taxon>
        <taxon>Reticulibacter</taxon>
    </lineage>
</organism>
<evidence type="ECO:0000313" key="1">
    <source>
        <dbReference type="EMBL" id="GHO90708.1"/>
    </source>
</evidence>
<dbReference type="Proteomes" id="UP000597444">
    <property type="component" value="Unassembled WGS sequence"/>
</dbReference>
<dbReference type="PANTHER" id="PTHR31252:SF11">
    <property type="entry name" value="DUF4419 DOMAIN-CONTAINING PROTEIN"/>
    <property type="match status" value="1"/>
</dbReference>
<reference evidence="1" key="1">
    <citation type="submission" date="2020-10" db="EMBL/GenBank/DDBJ databases">
        <title>Taxonomic study of unclassified bacteria belonging to the class Ktedonobacteria.</title>
        <authorList>
            <person name="Yabe S."/>
            <person name="Wang C.M."/>
            <person name="Zheng Y."/>
            <person name="Sakai Y."/>
            <person name="Cavaletti L."/>
            <person name="Monciardini P."/>
            <person name="Donadio S."/>
        </authorList>
    </citation>
    <scope>NUCLEOTIDE SEQUENCE</scope>
    <source>
        <strain evidence="1">ID150040</strain>
    </source>
</reference>
<protein>
    <submittedName>
        <fullName evidence="1">Uncharacterized protein</fullName>
    </submittedName>
</protein>
<dbReference type="AlphaFoldDB" id="A0A8J3IBU4"/>
<evidence type="ECO:0000313" key="2">
    <source>
        <dbReference type="Proteomes" id="UP000597444"/>
    </source>
</evidence>